<reference evidence="1 2" key="1">
    <citation type="submission" date="2021-06" db="EMBL/GenBank/DDBJ databases">
        <title>Caerostris extrusa draft genome.</title>
        <authorList>
            <person name="Kono N."/>
            <person name="Arakawa K."/>
        </authorList>
    </citation>
    <scope>NUCLEOTIDE SEQUENCE [LARGE SCALE GENOMIC DNA]</scope>
</reference>
<evidence type="ECO:0000313" key="1">
    <source>
        <dbReference type="EMBL" id="GIY62083.1"/>
    </source>
</evidence>
<proteinExistence type="predicted"/>
<keyword evidence="2" id="KW-1185">Reference proteome</keyword>
<accession>A0AAV4UWH1</accession>
<name>A0AAV4UWH1_CAEEX</name>
<sequence length="205" mass="23707">MISILHPNLDHSRRVVFLRVTVVKRRKWQLIKLNVLVSGSLHKCTRYGRRVARQVYLTLFESSVKNLLYTLAIKSLKWREPHFEKDAGFFSPRWVNTFSTTCIRASVTQKLFPISQHLRPMSVENVGPIQGFLHARISSRLFDSMEKHGSRHVSPLSSQAIRVKHSSKKWERIWSIGFKTNGLNSPPFFRLVLFTNVGKGCFGCQ</sequence>
<organism evidence="1 2">
    <name type="scientific">Caerostris extrusa</name>
    <name type="common">Bark spider</name>
    <name type="synonym">Caerostris bankana</name>
    <dbReference type="NCBI Taxonomy" id="172846"/>
    <lineage>
        <taxon>Eukaryota</taxon>
        <taxon>Metazoa</taxon>
        <taxon>Ecdysozoa</taxon>
        <taxon>Arthropoda</taxon>
        <taxon>Chelicerata</taxon>
        <taxon>Arachnida</taxon>
        <taxon>Araneae</taxon>
        <taxon>Araneomorphae</taxon>
        <taxon>Entelegynae</taxon>
        <taxon>Araneoidea</taxon>
        <taxon>Araneidae</taxon>
        <taxon>Caerostris</taxon>
    </lineage>
</organism>
<protein>
    <submittedName>
        <fullName evidence="1">Uncharacterized protein</fullName>
    </submittedName>
</protein>
<dbReference type="Proteomes" id="UP001054945">
    <property type="component" value="Unassembled WGS sequence"/>
</dbReference>
<dbReference type="AlphaFoldDB" id="A0AAV4UWH1"/>
<dbReference type="EMBL" id="BPLR01013574">
    <property type="protein sequence ID" value="GIY62083.1"/>
    <property type="molecule type" value="Genomic_DNA"/>
</dbReference>
<comment type="caution">
    <text evidence="1">The sequence shown here is derived from an EMBL/GenBank/DDBJ whole genome shotgun (WGS) entry which is preliminary data.</text>
</comment>
<gene>
    <name evidence="1" type="ORF">CEXT_193161</name>
</gene>
<evidence type="ECO:0000313" key="2">
    <source>
        <dbReference type="Proteomes" id="UP001054945"/>
    </source>
</evidence>